<name>A6DT06_9BACT</name>
<evidence type="ECO:0000256" key="1">
    <source>
        <dbReference type="SAM" id="Phobius"/>
    </source>
</evidence>
<evidence type="ECO:0000313" key="3">
    <source>
        <dbReference type="Proteomes" id="UP000004947"/>
    </source>
</evidence>
<accession>A6DT06</accession>
<dbReference type="RefSeq" id="WP_007280956.1">
    <property type="nucleotide sequence ID" value="NZ_ABCK01000034.1"/>
</dbReference>
<feature type="transmembrane region" description="Helical" evidence="1">
    <location>
        <begin position="144"/>
        <end position="174"/>
    </location>
</feature>
<organism evidence="2 3">
    <name type="scientific">Lentisphaera araneosa HTCC2155</name>
    <dbReference type="NCBI Taxonomy" id="313628"/>
    <lineage>
        <taxon>Bacteria</taxon>
        <taxon>Pseudomonadati</taxon>
        <taxon>Lentisphaerota</taxon>
        <taxon>Lentisphaeria</taxon>
        <taxon>Lentisphaerales</taxon>
        <taxon>Lentisphaeraceae</taxon>
        <taxon>Lentisphaera</taxon>
    </lineage>
</organism>
<feature type="transmembrane region" description="Helical" evidence="1">
    <location>
        <begin position="115"/>
        <end position="132"/>
    </location>
</feature>
<proteinExistence type="predicted"/>
<reference evidence="2 3" key="1">
    <citation type="journal article" date="2010" name="J. Bacteriol.">
        <title>Genome sequence of Lentisphaera araneosa HTCC2155T, the type species of the order Lentisphaerales in the phylum Lentisphaerae.</title>
        <authorList>
            <person name="Thrash J.C."/>
            <person name="Cho J.C."/>
            <person name="Vergin K.L."/>
            <person name="Morris R.M."/>
            <person name="Giovannoni S.J."/>
        </authorList>
    </citation>
    <scope>NUCLEOTIDE SEQUENCE [LARGE SCALE GENOMIC DNA]</scope>
    <source>
        <strain evidence="2 3">HTCC2155</strain>
    </source>
</reference>
<keyword evidence="1" id="KW-0472">Membrane</keyword>
<keyword evidence="3" id="KW-1185">Reference proteome</keyword>
<feature type="transmembrane region" description="Helical" evidence="1">
    <location>
        <begin position="180"/>
        <end position="202"/>
    </location>
</feature>
<sequence length="449" mass="52340">MNKRFYIAGLFTLIIQIICIPGQNICFEPDTGTYLNWSPIRTTAYPVFLNLLQLFTDNWKFYSAIQLILSSWAVLFLIFELSFILKKQSLIWFCWACFMLNPILFWLNIKILTESLFLTLMVCIIAYTLRFVRQEMKNHKTLVLLSVCVSLSISIRPAGMFYLPALVFFIFLLIQDKQKMLPSIFALFIPCFLIMGLSKAIYTSQHGQGKSLLDAHIFARGLMIMTEKDTPLLPPNLQKEAPQILDLNKKVNSLQGFNLRHLIRTRQEVMYQHQLNHQMTDQDRKQLGITLIKNNFYQYFKLTSLHFFHLWSGFEVCSQAESDSYAQQNKNWTKINLVKDFSWQDTLVKKRRVFPIAWLHWGLLIPLFIISFTAFYSIYLRIKKTDTPYLRLAGFFSICCIGSSLLTAMVGIATLRYTLTLTPFILIIFILWFIHIQQSKSSPSLPETA</sequence>
<feature type="transmembrane region" description="Helical" evidence="1">
    <location>
        <begin position="61"/>
        <end position="83"/>
    </location>
</feature>
<dbReference type="eggNOG" id="ENOG502ZS6Y">
    <property type="taxonomic scope" value="Bacteria"/>
</dbReference>
<feature type="transmembrane region" description="Helical" evidence="1">
    <location>
        <begin position="90"/>
        <end position="109"/>
    </location>
</feature>
<keyword evidence="1" id="KW-0812">Transmembrane</keyword>
<evidence type="ECO:0000313" key="2">
    <source>
        <dbReference type="EMBL" id="EDM25181.1"/>
    </source>
</evidence>
<feature type="transmembrane region" description="Helical" evidence="1">
    <location>
        <begin position="419"/>
        <end position="436"/>
    </location>
</feature>
<feature type="transmembrane region" description="Helical" evidence="1">
    <location>
        <begin position="392"/>
        <end position="412"/>
    </location>
</feature>
<feature type="transmembrane region" description="Helical" evidence="1">
    <location>
        <begin position="358"/>
        <end position="380"/>
    </location>
</feature>
<comment type="caution">
    <text evidence="2">The sequence shown here is derived from an EMBL/GenBank/DDBJ whole genome shotgun (WGS) entry which is preliminary data.</text>
</comment>
<dbReference type="AlphaFoldDB" id="A6DT06"/>
<keyword evidence="1" id="KW-1133">Transmembrane helix</keyword>
<evidence type="ECO:0008006" key="4">
    <source>
        <dbReference type="Google" id="ProtNLM"/>
    </source>
</evidence>
<protein>
    <recommendedName>
        <fullName evidence="4">Glycosyltransferase RgtA/B/C/D-like domain-containing protein</fullName>
    </recommendedName>
</protein>
<gene>
    <name evidence="2" type="ORF">LNTAR_03094</name>
</gene>
<dbReference type="Proteomes" id="UP000004947">
    <property type="component" value="Unassembled WGS sequence"/>
</dbReference>
<dbReference type="EMBL" id="ABCK01000034">
    <property type="protein sequence ID" value="EDM25181.1"/>
    <property type="molecule type" value="Genomic_DNA"/>
</dbReference>